<dbReference type="EMBL" id="ATAX01000036">
    <property type="protein sequence ID" value="EWM52264.1"/>
    <property type="molecule type" value="Genomic_DNA"/>
</dbReference>
<keyword evidence="1" id="KW-0812">Transmembrane</keyword>
<dbReference type="eggNOG" id="COG4767">
    <property type="taxonomic scope" value="Bacteria"/>
</dbReference>
<evidence type="ECO:0000256" key="1">
    <source>
        <dbReference type="SAM" id="Phobius"/>
    </source>
</evidence>
<dbReference type="InterPro" id="IPR053150">
    <property type="entry name" value="Teicoplanin_resist-assoc"/>
</dbReference>
<evidence type="ECO:0000259" key="2">
    <source>
        <dbReference type="Pfam" id="PF04892"/>
    </source>
</evidence>
<feature type="domain" description="VanZ-like" evidence="2">
    <location>
        <begin position="16"/>
        <end position="136"/>
    </location>
</feature>
<evidence type="ECO:0000313" key="4">
    <source>
        <dbReference type="Proteomes" id="UP000019365"/>
    </source>
</evidence>
<feature type="transmembrane region" description="Helical" evidence="1">
    <location>
        <begin position="64"/>
        <end position="86"/>
    </location>
</feature>
<proteinExistence type="predicted"/>
<comment type="caution">
    <text evidence="3">The sequence shown here is derived from an EMBL/GenBank/DDBJ whole genome shotgun (WGS) entry which is preliminary data.</text>
</comment>
<organism evidence="3 4">
    <name type="scientific">Ruminococcus flavefaciens 007c</name>
    <dbReference type="NCBI Taxonomy" id="1341157"/>
    <lineage>
        <taxon>Bacteria</taxon>
        <taxon>Bacillati</taxon>
        <taxon>Bacillota</taxon>
        <taxon>Clostridia</taxon>
        <taxon>Eubacteriales</taxon>
        <taxon>Oscillospiraceae</taxon>
        <taxon>Ruminococcus</taxon>
    </lineage>
</organism>
<dbReference type="AlphaFoldDB" id="W7UL12"/>
<dbReference type="RefSeq" id="WP_051456711.1">
    <property type="nucleotide sequence ID" value="NZ_ATAX01000036.1"/>
</dbReference>
<keyword evidence="4" id="KW-1185">Reference proteome</keyword>
<feature type="transmembrane region" description="Helical" evidence="1">
    <location>
        <begin position="95"/>
        <end position="117"/>
    </location>
</feature>
<dbReference type="PANTHER" id="PTHR36834:SF1">
    <property type="entry name" value="INTEGRAL MEMBRANE PROTEIN"/>
    <property type="match status" value="1"/>
</dbReference>
<dbReference type="PATRIC" id="fig|1341157.4.peg.3034"/>
<dbReference type="Pfam" id="PF04892">
    <property type="entry name" value="VanZ"/>
    <property type="match status" value="1"/>
</dbReference>
<sequence length="154" mass="17304">MPFNNSGGINIIKKILLILLRLLTIPYSYAVLAITLLYRKPTNTHKIKPPFWEITELIKGNESLLFDIIANTIMLFPLGIFAPLCFRKSDKPKKIALIGLIVSVSIEIAQLVTTRGLFEIDDIFHNTLGAFLGAYIGCPLAKRIFTEDSSQRKK</sequence>
<dbReference type="PANTHER" id="PTHR36834">
    <property type="entry name" value="MEMBRANE PROTEIN-RELATED"/>
    <property type="match status" value="1"/>
</dbReference>
<protein>
    <recommendedName>
        <fullName evidence="2">VanZ-like domain-containing protein</fullName>
    </recommendedName>
</protein>
<dbReference type="Proteomes" id="UP000019365">
    <property type="component" value="Unassembled WGS sequence"/>
</dbReference>
<evidence type="ECO:0000313" key="3">
    <source>
        <dbReference type="EMBL" id="EWM52264.1"/>
    </source>
</evidence>
<keyword evidence="1" id="KW-0472">Membrane</keyword>
<accession>W7UL12</accession>
<dbReference type="InterPro" id="IPR006976">
    <property type="entry name" value="VanZ-like"/>
</dbReference>
<keyword evidence="1" id="KW-1133">Transmembrane helix</keyword>
<name>W7UL12_RUMFL</name>
<feature type="transmembrane region" description="Helical" evidence="1">
    <location>
        <begin position="123"/>
        <end position="145"/>
    </location>
</feature>
<feature type="transmembrane region" description="Helical" evidence="1">
    <location>
        <begin position="15"/>
        <end position="38"/>
    </location>
</feature>
<dbReference type="OrthoDB" id="9805025at2"/>
<reference evidence="3 4" key="1">
    <citation type="journal article" date="2014" name="PLoS ONE">
        <title>Rumen cellulosomics: divergent fiber-degrading strategies revealed by comparative genome-wide analysis of six ruminococcal strains.</title>
        <authorList>
            <person name="Dassa B."/>
            <person name="Borovok I."/>
            <person name="Ruimy-Israeli V."/>
            <person name="Lamed R."/>
            <person name="Flint H.J."/>
            <person name="Duncan S.H."/>
            <person name="Henrissat B."/>
            <person name="Coutinho P."/>
            <person name="Morrison M."/>
            <person name="Mosoni P."/>
            <person name="Yeoman C.J."/>
            <person name="White B.A."/>
            <person name="Bayer E.A."/>
        </authorList>
    </citation>
    <scope>NUCLEOTIDE SEQUENCE [LARGE SCALE GENOMIC DNA]</scope>
    <source>
        <strain evidence="3 4">007c</strain>
    </source>
</reference>
<gene>
    <name evidence="3" type="ORF">RF007C_13000</name>
</gene>